<evidence type="ECO:0000259" key="4">
    <source>
        <dbReference type="PROSITE" id="PS51123"/>
    </source>
</evidence>
<dbReference type="InterPro" id="IPR036737">
    <property type="entry name" value="OmpA-like_sf"/>
</dbReference>
<dbReference type="Gene3D" id="2.60.40.2540">
    <property type="match status" value="1"/>
</dbReference>
<dbReference type="PRINTS" id="PR01023">
    <property type="entry name" value="NAFLGMOTY"/>
</dbReference>
<reference evidence="5" key="1">
    <citation type="submission" date="2022-07" db="EMBL/GenBank/DDBJ databases">
        <title>Complete genome of Vibrio japonicus strain JCM 31412T and phylogenomic assessment of the Nereis clade of the genus Vibrio.</title>
        <authorList>
            <person name="Shlafstein M.D."/>
            <person name="Emsley S.A."/>
            <person name="Ushijima B."/>
            <person name="Videau P."/>
            <person name="Saw J.H."/>
        </authorList>
    </citation>
    <scope>NUCLEOTIDE SEQUENCE</scope>
    <source>
        <strain evidence="5">JCM 31412</strain>
    </source>
</reference>
<dbReference type="InterPro" id="IPR050330">
    <property type="entry name" value="Bact_OuterMem_StrucFunc"/>
</dbReference>
<dbReference type="Pfam" id="PF18393">
    <property type="entry name" value="MotY_N"/>
    <property type="match status" value="1"/>
</dbReference>
<dbReference type="Proteomes" id="UP001058602">
    <property type="component" value="Chromosome 2"/>
</dbReference>
<organism evidence="5 6">
    <name type="scientific">Vibrio japonicus</name>
    <dbReference type="NCBI Taxonomy" id="1824638"/>
    <lineage>
        <taxon>Bacteria</taxon>
        <taxon>Pseudomonadati</taxon>
        <taxon>Pseudomonadota</taxon>
        <taxon>Gammaproteobacteria</taxon>
        <taxon>Vibrionales</taxon>
        <taxon>Vibrionaceae</taxon>
        <taxon>Vibrio</taxon>
    </lineage>
</organism>
<dbReference type="InterPro" id="IPR006664">
    <property type="entry name" value="OMP_bac"/>
</dbReference>
<dbReference type="EMBL" id="CP102097">
    <property type="protein sequence ID" value="UUM32316.1"/>
    <property type="molecule type" value="Genomic_DNA"/>
</dbReference>
<dbReference type="PRINTS" id="PR01021">
    <property type="entry name" value="OMPADOMAIN"/>
</dbReference>
<dbReference type="SUPFAM" id="SSF103088">
    <property type="entry name" value="OmpA-like"/>
    <property type="match status" value="1"/>
</dbReference>
<evidence type="ECO:0000313" key="5">
    <source>
        <dbReference type="EMBL" id="UUM32316.1"/>
    </source>
</evidence>
<protein>
    <submittedName>
        <fullName evidence="5">OmpA family protein</fullName>
    </submittedName>
</protein>
<dbReference type="Pfam" id="PF00691">
    <property type="entry name" value="OmpA"/>
    <property type="match status" value="1"/>
</dbReference>
<dbReference type="PANTHER" id="PTHR30329">
    <property type="entry name" value="STATOR ELEMENT OF FLAGELLAR MOTOR COMPLEX"/>
    <property type="match status" value="1"/>
</dbReference>
<dbReference type="InterPro" id="IPR041544">
    <property type="entry name" value="MotY_N"/>
</dbReference>
<dbReference type="CDD" id="cd07185">
    <property type="entry name" value="OmpA_C-like"/>
    <property type="match status" value="1"/>
</dbReference>
<dbReference type="PROSITE" id="PS51123">
    <property type="entry name" value="OMPA_2"/>
    <property type="match status" value="1"/>
</dbReference>
<evidence type="ECO:0000256" key="1">
    <source>
        <dbReference type="ARBA" id="ARBA00004442"/>
    </source>
</evidence>
<dbReference type="PANTHER" id="PTHR30329:SF17">
    <property type="entry name" value="LIPOPROTEIN YFIB-RELATED"/>
    <property type="match status" value="1"/>
</dbReference>
<evidence type="ECO:0000313" key="6">
    <source>
        <dbReference type="Proteomes" id="UP001058602"/>
    </source>
</evidence>
<evidence type="ECO:0000256" key="3">
    <source>
        <dbReference type="PROSITE-ProRule" id="PRU00473"/>
    </source>
</evidence>
<keyword evidence="6" id="KW-1185">Reference proteome</keyword>
<name>A0ABY5LN31_9VIBR</name>
<keyword evidence="2 3" id="KW-0472">Membrane</keyword>
<dbReference type="InterPro" id="IPR006665">
    <property type="entry name" value="OmpA-like"/>
</dbReference>
<comment type="subcellular location">
    <subcellularLocation>
        <location evidence="1">Cell outer membrane</location>
    </subcellularLocation>
</comment>
<gene>
    <name evidence="5" type="ORF">NP165_18705</name>
</gene>
<dbReference type="RefSeq" id="WP_257085978.1">
    <property type="nucleotide sequence ID" value="NZ_CP102097.1"/>
</dbReference>
<proteinExistence type="predicted"/>
<sequence>MIGHASYRKFVVFLIDFSKSWKCHIYDVKFGFLAGFKTIFPILLIFPNLVYSSDLLTIPMDLSHWVYKGSKFECNLMHSNSPVGKFYFRSKNKGSIYFISEVKSQSNKWQSATLSSVNAPWEQTATSTLVSSFTSQRPTNRFEFRNDAEVLLGEVGNGRWIMLSLGGSNASALSGVTIPTIQMQKALSAFNACRERLPKLSFSQARDIVVPFQFGQKVLNRTQQHTLDALYSYASVDNRVKKILIDGHTDNIGSEVANLSVSRMRAQQVADALIARGLHSDMIEVRAHGSRYPVASNSTAKGQAKNRRVTIRLVRDDERVIAKKDIHEQPNQQQKVEVQ</sequence>
<dbReference type="Gene3D" id="3.30.1330.60">
    <property type="entry name" value="OmpA-like domain"/>
    <property type="match status" value="1"/>
</dbReference>
<feature type="domain" description="OmpA-like" evidence="4">
    <location>
        <begin position="204"/>
        <end position="317"/>
    </location>
</feature>
<evidence type="ECO:0000256" key="2">
    <source>
        <dbReference type="ARBA" id="ARBA00023136"/>
    </source>
</evidence>
<accession>A0ABY5LN31</accession>